<proteinExistence type="predicted"/>
<evidence type="ECO:0000313" key="3">
    <source>
        <dbReference type="Proteomes" id="UP000234323"/>
    </source>
</evidence>
<dbReference type="AlphaFoldDB" id="A0A2I1GR15"/>
<dbReference type="InterPro" id="IPR036397">
    <property type="entry name" value="RNaseH_sf"/>
</dbReference>
<dbReference type="VEuPathDB" id="FungiDB:RhiirFUN_007830"/>
<comment type="caution">
    <text evidence="2">The sequence shown here is derived from an EMBL/GenBank/DDBJ whole genome shotgun (WGS) entry which is preliminary data.</text>
</comment>
<dbReference type="VEuPathDB" id="FungiDB:RhiirA1_493522"/>
<feature type="domain" description="RNase H type-1" evidence="1">
    <location>
        <begin position="266"/>
        <end position="412"/>
    </location>
</feature>
<dbReference type="CDD" id="cd09276">
    <property type="entry name" value="Rnase_HI_RT_non_LTR"/>
    <property type="match status" value="1"/>
</dbReference>
<dbReference type="PROSITE" id="PS50879">
    <property type="entry name" value="RNASE_H_1"/>
    <property type="match status" value="1"/>
</dbReference>
<evidence type="ECO:0000259" key="1">
    <source>
        <dbReference type="PROSITE" id="PS50879"/>
    </source>
</evidence>
<dbReference type="GO" id="GO:0004523">
    <property type="term" value="F:RNA-DNA hybrid ribonuclease activity"/>
    <property type="evidence" value="ECO:0007669"/>
    <property type="project" value="InterPro"/>
</dbReference>
<dbReference type="VEuPathDB" id="FungiDB:FUN_014128"/>
<dbReference type="Pfam" id="PF00075">
    <property type="entry name" value="RNase_H"/>
    <property type="match status" value="1"/>
</dbReference>
<name>A0A2I1GR15_9GLOM</name>
<dbReference type="SUPFAM" id="SSF53098">
    <property type="entry name" value="Ribonuclease H-like"/>
    <property type="match status" value="1"/>
</dbReference>
<evidence type="ECO:0000313" key="2">
    <source>
        <dbReference type="EMBL" id="PKY49035.1"/>
    </source>
</evidence>
<keyword evidence="3" id="KW-1185">Reference proteome</keyword>
<dbReference type="InterPro" id="IPR012337">
    <property type="entry name" value="RNaseH-like_sf"/>
</dbReference>
<reference evidence="2 3" key="1">
    <citation type="submission" date="2015-10" db="EMBL/GenBank/DDBJ databases">
        <title>Genome analyses suggest a sexual origin of heterokaryosis in a supposedly ancient asexual fungus.</title>
        <authorList>
            <person name="Ropars J."/>
            <person name="Sedzielewska K."/>
            <person name="Noel J."/>
            <person name="Charron P."/>
            <person name="Farinelli L."/>
            <person name="Marton T."/>
            <person name="Kruger M."/>
            <person name="Pelin A."/>
            <person name="Brachmann A."/>
            <person name="Corradi N."/>
        </authorList>
    </citation>
    <scope>NUCLEOTIDE SEQUENCE [LARGE SCALE GENOMIC DNA]</scope>
    <source>
        <strain evidence="2 3">A4</strain>
    </source>
</reference>
<gene>
    <name evidence="2" type="ORF">RhiirA4_422638</name>
</gene>
<dbReference type="VEuPathDB" id="FungiDB:FUN_015401"/>
<sequence length="755" mass="87036">MSSVFDQVITTDSAFLDEYKNIKASLQNKQGRIPRWYTFLKDNLTLNVNNRLNVELDKPIWKNPNVLRLKPPLVSTDPFTHKGPSKWVTTWSPNIIDVVYGRAITSTNYDNCVPVLYAEHWIRIPINASTSTPHSRPNIIQPCPGCQLHFPYYIGDNRITCILKIPYSKLIRAYILQRSNIHLYSSWLSASLIKVAKVLKYNHEHYKLEAYNDYLIRSGSISANSSLAVSLDNAIHGNFNYQLITSLIKERLIQADLWSLSHKLQDRSVFEIYTDGSYKNSPSTNEFHMGYGWHISNITHSIISYCGSLEHFSSPTKAEIMAILTAIIILPSNATVTIFTDSQAAITTFHQSANLQHISPRRFNKINYNSLWSAIHFIIRKLVLKISFVKIIAHSNLANNDRADELARAGRFKSLPTSININGIPNLNISISWNNEIVIDKDIRKTLGKIIDYRWLDNHMNHGNLSDIYTFTQRHMINWMVTSKFFHHNSRDTYTSDAHSKDISWIVKSSTNTLPTLDVLNRNFPKLINDDTNCLLCNDALETNAHLWHCPALLPHIRSTFQELAEQAQIILHKYADKLNLCIMDSIKYSDSFQWSFNLNDDITDNAILLLRSYVSEDLYQKFRSHFNTHKATVDALLKFMSISCQLIKRNIWKVRSAAWKQKKRTLNISKTSFKRYQRDRGPRKARTTRHHNFGYICPQTVSLQNYFNRADLLFIILASSNFLHSGVIFNQLTYDLSADVSTFSFPRSPHILMV</sequence>
<dbReference type="GO" id="GO:0003676">
    <property type="term" value="F:nucleic acid binding"/>
    <property type="evidence" value="ECO:0007669"/>
    <property type="project" value="InterPro"/>
</dbReference>
<dbReference type="EMBL" id="LLXI01000697">
    <property type="protein sequence ID" value="PKY49035.1"/>
    <property type="molecule type" value="Genomic_DNA"/>
</dbReference>
<dbReference type="Proteomes" id="UP000234323">
    <property type="component" value="Unassembled WGS sequence"/>
</dbReference>
<dbReference type="Gene3D" id="3.30.420.10">
    <property type="entry name" value="Ribonuclease H-like superfamily/Ribonuclease H"/>
    <property type="match status" value="1"/>
</dbReference>
<dbReference type="InterPro" id="IPR002156">
    <property type="entry name" value="RNaseH_domain"/>
</dbReference>
<protein>
    <recommendedName>
        <fullName evidence="1">RNase H type-1 domain-containing protein</fullName>
    </recommendedName>
</protein>
<organism evidence="2 3">
    <name type="scientific">Rhizophagus irregularis</name>
    <dbReference type="NCBI Taxonomy" id="588596"/>
    <lineage>
        <taxon>Eukaryota</taxon>
        <taxon>Fungi</taxon>
        <taxon>Fungi incertae sedis</taxon>
        <taxon>Mucoromycota</taxon>
        <taxon>Glomeromycotina</taxon>
        <taxon>Glomeromycetes</taxon>
        <taxon>Glomerales</taxon>
        <taxon>Glomeraceae</taxon>
        <taxon>Rhizophagus</taxon>
    </lineage>
</organism>
<accession>A0A2I1GR15</accession>